<dbReference type="InterPro" id="IPR005119">
    <property type="entry name" value="LysR_subst-bd"/>
</dbReference>
<evidence type="ECO:0000256" key="3">
    <source>
        <dbReference type="ARBA" id="ARBA00023125"/>
    </source>
</evidence>
<proteinExistence type="inferred from homology"/>
<dbReference type="GO" id="GO:0003677">
    <property type="term" value="F:DNA binding"/>
    <property type="evidence" value="ECO:0007669"/>
    <property type="project" value="UniProtKB-KW"/>
</dbReference>
<dbReference type="PROSITE" id="PS50931">
    <property type="entry name" value="HTH_LYSR"/>
    <property type="match status" value="1"/>
</dbReference>
<dbReference type="Pfam" id="PF03466">
    <property type="entry name" value="LysR_substrate"/>
    <property type="match status" value="1"/>
</dbReference>
<dbReference type="InterPro" id="IPR000847">
    <property type="entry name" value="LysR_HTH_N"/>
</dbReference>
<dbReference type="Gene3D" id="3.40.190.10">
    <property type="entry name" value="Periplasmic binding protein-like II"/>
    <property type="match status" value="2"/>
</dbReference>
<organism evidence="6 7">
    <name type="scientific">Photobacterium profundum 3TCK</name>
    <dbReference type="NCBI Taxonomy" id="314280"/>
    <lineage>
        <taxon>Bacteria</taxon>
        <taxon>Pseudomonadati</taxon>
        <taxon>Pseudomonadota</taxon>
        <taxon>Gammaproteobacteria</taxon>
        <taxon>Vibrionales</taxon>
        <taxon>Vibrionaceae</taxon>
        <taxon>Photobacterium</taxon>
    </lineage>
</organism>
<dbReference type="InterPro" id="IPR036390">
    <property type="entry name" value="WH_DNA-bd_sf"/>
</dbReference>
<comment type="caution">
    <text evidence="6">The sequence shown here is derived from an EMBL/GenBank/DDBJ whole genome shotgun (WGS) entry which is preliminary data.</text>
</comment>
<protein>
    <submittedName>
        <fullName evidence="6">Transcriptional regulator, LysR family protein</fullName>
    </submittedName>
</protein>
<evidence type="ECO:0000256" key="2">
    <source>
        <dbReference type="ARBA" id="ARBA00023015"/>
    </source>
</evidence>
<evidence type="ECO:0000313" key="6">
    <source>
        <dbReference type="EMBL" id="EAS45264.1"/>
    </source>
</evidence>
<evidence type="ECO:0000256" key="4">
    <source>
        <dbReference type="ARBA" id="ARBA00023163"/>
    </source>
</evidence>
<accession>Q1ZB78</accession>
<dbReference type="PANTHER" id="PTHR30118:SF6">
    <property type="entry name" value="HTH-TYPE TRANSCRIPTIONAL REGULATOR LEUO"/>
    <property type="match status" value="1"/>
</dbReference>
<dbReference type="OrthoDB" id="6621790at2"/>
<dbReference type="CDD" id="cd08466">
    <property type="entry name" value="PBP2_LeuO"/>
    <property type="match status" value="1"/>
</dbReference>
<sequence>MSQNKHFDLNLLRVFLSVYNTCSFTKAAEELDLTQSSVSNAILRLKKTVGEELFIRAGRGIQPTAVANQLYHQLENSMLKVEQTVNSFEQFDPLHTAREFHVYAIESVIHILQPRLDKYLKDYAPTIIFHELPAQEQQMYDQLQAEQIDVVLDIVQPDVVSLSSEAILSEKMCCVVSRHHPRINEVLSKEQFLEESHVFFNMRRFNLTIADYFTYERLPYRKMYCEHSSLMSMLATTARSEAISMAPYSLAKQCEGMFELRLIDSPYKTKPINIFMVWPSRLKNNTSHTWLREAILTVSKELKSH</sequence>
<dbReference type="Gene3D" id="1.10.10.10">
    <property type="entry name" value="Winged helix-like DNA-binding domain superfamily/Winged helix DNA-binding domain"/>
    <property type="match status" value="1"/>
</dbReference>
<dbReference type="Proteomes" id="UP000003789">
    <property type="component" value="Unassembled WGS sequence"/>
</dbReference>
<dbReference type="Pfam" id="PF00126">
    <property type="entry name" value="HTH_1"/>
    <property type="match status" value="1"/>
</dbReference>
<dbReference type="HOGENOM" id="CLU_039613_39_0_6"/>
<dbReference type="InterPro" id="IPR036388">
    <property type="entry name" value="WH-like_DNA-bd_sf"/>
</dbReference>
<evidence type="ECO:0000256" key="1">
    <source>
        <dbReference type="ARBA" id="ARBA00009437"/>
    </source>
</evidence>
<comment type="similarity">
    <text evidence="1">Belongs to the LysR transcriptional regulatory family.</text>
</comment>
<dbReference type="GO" id="GO:0003700">
    <property type="term" value="F:DNA-binding transcription factor activity"/>
    <property type="evidence" value="ECO:0007669"/>
    <property type="project" value="InterPro"/>
</dbReference>
<name>Q1ZB78_9GAMM</name>
<dbReference type="SUPFAM" id="SSF53850">
    <property type="entry name" value="Periplasmic binding protein-like II"/>
    <property type="match status" value="1"/>
</dbReference>
<dbReference type="RefSeq" id="WP_006228567.1">
    <property type="nucleotide sequence ID" value="NZ_CH724134.1"/>
</dbReference>
<reference evidence="6 7" key="1">
    <citation type="submission" date="2006-03" db="EMBL/GenBank/DDBJ databases">
        <authorList>
            <person name="Bartlett D.H."/>
            <person name="Valle G."/>
            <person name="Lauro F.M."/>
            <person name="Vezzi A."/>
            <person name="Simonato F."/>
            <person name="Eloe E."/>
            <person name="Vitulo N."/>
            <person name="Stratton T.K."/>
            <person name="D'angelo M."/>
            <person name="Ferriera S."/>
            <person name="Johnson J."/>
            <person name="Kravitz S."/>
            <person name="Beeson K."/>
            <person name="Sutton G."/>
            <person name="Rogers Y."/>
            <person name="Friedman R."/>
            <person name="Frazier M."/>
            <person name="Venter J.C."/>
        </authorList>
    </citation>
    <scope>NUCLEOTIDE SEQUENCE [LARGE SCALE GENOMIC DNA]</scope>
    <source>
        <strain evidence="6 7">3TCK</strain>
    </source>
</reference>
<dbReference type="AlphaFoldDB" id="Q1ZB78"/>
<dbReference type="InterPro" id="IPR050389">
    <property type="entry name" value="LysR-type_TF"/>
</dbReference>
<keyword evidence="3" id="KW-0238">DNA-binding</keyword>
<evidence type="ECO:0000259" key="5">
    <source>
        <dbReference type="PROSITE" id="PS50931"/>
    </source>
</evidence>
<dbReference type="EMBL" id="AAPH01000001">
    <property type="protein sequence ID" value="EAS45264.1"/>
    <property type="molecule type" value="Genomic_DNA"/>
</dbReference>
<dbReference type="SUPFAM" id="SSF46785">
    <property type="entry name" value="Winged helix' DNA-binding domain"/>
    <property type="match status" value="1"/>
</dbReference>
<gene>
    <name evidence="6" type="ORF">P3TCK_02786</name>
</gene>
<evidence type="ECO:0000313" key="7">
    <source>
        <dbReference type="Proteomes" id="UP000003789"/>
    </source>
</evidence>
<keyword evidence="4" id="KW-0804">Transcription</keyword>
<feature type="domain" description="HTH lysR-type" evidence="5">
    <location>
        <begin position="7"/>
        <end position="64"/>
    </location>
</feature>
<dbReference type="PANTHER" id="PTHR30118">
    <property type="entry name" value="HTH-TYPE TRANSCRIPTIONAL REGULATOR LEUO-RELATED"/>
    <property type="match status" value="1"/>
</dbReference>
<keyword evidence="2" id="KW-0805">Transcription regulation</keyword>
<dbReference type="PRINTS" id="PR00039">
    <property type="entry name" value="HTHLYSR"/>
</dbReference>